<evidence type="ECO:0000256" key="4">
    <source>
        <dbReference type="SAM" id="Phobius"/>
    </source>
</evidence>
<feature type="domain" description="EGF-like" evidence="5">
    <location>
        <begin position="592"/>
        <end position="633"/>
    </location>
</feature>
<reference evidence="6" key="1">
    <citation type="submission" date="2021-01" db="EMBL/GenBank/DDBJ databases">
        <authorList>
            <consortium name="Genoscope - CEA"/>
            <person name="William W."/>
        </authorList>
    </citation>
    <scope>NUCLEOTIDE SEQUENCE</scope>
</reference>
<feature type="transmembrane region" description="Helical" evidence="4">
    <location>
        <begin position="1447"/>
        <end position="1467"/>
    </location>
</feature>
<feature type="domain" description="EGF-like" evidence="5">
    <location>
        <begin position="664"/>
        <end position="707"/>
    </location>
</feature>
<comment type="caution">
    <text evidence="6">The sequence shown here is derived from an EMBL/GenBank/DDBJ whole genome shotgun (WGS) entry which is preliminary data.</text>
</comment>
<dbReference type="OrthoDB" id="292058at2759"/>
<evidence type="ECO:0000313" key="7">
    <source>
        <dbReference type="Proteomes" id="UP000689195"/>
    </source>
</evidence>
<dbReference type="Pfam" id="PF13948">
    <property type="entry name" value="DUF4215"/>
    <property type="match status" value="1"/>
</dbReference>
<dbReference type="Proteomes" id="UP000689195">
    <property type="component" value="Unassembled WGS sequence"/>
</dbReference>
<keyword evidence="4" id="KW-0472">Membrane</keyword>
<feature type="transmembrane region" description="Helical" evidence="4">
    <location>
        <begin position="1135"/>
        <end position="1159"/>
    </location>
</feature>
<feature type="domain" description="EGF-like" evidence="5">
    <location>
        <begin position="497"/>
        <end position="536"/>
    </location>
</feature>
<evidence type="ECO:0000313" key="6">
    <source>
        <dbReference type="EMBL" id="CAD8193166.1"/>
    </source>
</evidence>
<feature type="domain" description="EGF-like" evidence="5">
    <location>
        <begin position="715"/>
        <end position="753"/>
    </location>
</feature>
<feature type="domain" description="EGF-like" evidence="5">
    <location>
        <begin position="395"/>
        <end position="440"/>
    </location>
</feature>
<keyword evidence="3" id="KW-1015">Disulfide bond</keyword>
<feature type="domain" description="EGF-like" evidence="5">
    <location>
        <begin position="230"/>
        <end position="271"/>
    </location>
</feature>
<feature type="domain" description="EGF-like" evidence="5">
    <location>
        <begin position="863"/>
        <end position="897"/>
    </location>
</feature>
<evidence type="ECO:0000256" key="3">
    <source>
        <dbReference type="ARBA" id="ARBA00023157"/>
    </source>
</evidence>
<dbReference type="PANTHER" id="PTHR15332:SF175">
    <property type="entry name" value="PROPROTEIN CONVERTASE SUBTILISIN_KEXIN TYPE 5-LIKE"/>
    <property type="match status" value="1"/>
</dbReference>
<feature type="domain" description="EGF-like" evidence="5">
    <location>
        <begin position="93"/>
        <end position="122"/>
    </location>
</feature>
<feature type="domain" description="EGF-like" evidence="5">
    <location>
        <begin position="272"/>
        <end position="304"/>
    </location>
</feature>
<dbReference type="PANTHER" id="PTHR15332">
    <property type="entry name" value="PROPROTEIN CONVERTASE SUBTILISIN_KEXIN TYPE 5-LIKE"/>
    <property type="match status" value="1"/>
</dbReference>
<keyword evidence="1" id="KW-0732">Signal</keyword>
<organism evidence="6 7">
    <name type="scientific">Paramecium pentaurelia</name>
    <dbReference type="NCBI Taxonomy" id="43138"/>
    <lineage>
        <taxon>Eukaryota</taxon>
        <taxon>Sar</taxon>
        <taxon>Alveolata</taxon>
        <taxon>Ciliophora</taxon>
        <taxon>Intramacronucleata</taxon>
        <taxon>Oligohymenophorea</taxon>
        <taxon>Peniculida</taxon>
        <taxon>Parameciidae</taxon>
        <taxon>Paramecium</taxon>
    </lineage>
</organism>
<sequence>MQKRGTFLIGILPLSCPDGQYFTAGGGGCSNLCLPICTTCSDGTSCDSCSVSNPYLLLPSRVCTTCPTGCLTCDLSSCLSCDTGYYQSTLCIQCPTECSLCSSSTICSACNSGYYLSGSSCLSCTLPSVHCGSPCNCSSGSYLVGSCCYPCQAPCSECSGSATFCTSCVDSTNQSTSTCDCTLPTKYLNALNNCSDCASPCVNCSSLSSCSSCINTYYLQGTSCQACTSPCVNCNTSSTDCTSCIDSAHQTTPTCACVSGYIKNTSNDMCTACTFPCATCQNTIIECHSCASTYQYDSSAHTCTCLTNQYEDNGSPKECQNCSLPCTKCTSPTVCTECNDVSHQVLNDCHCIDTYYMDSSSVCQLCISPCLNCSSNSVCTSCINNYYLDSPNCLQCSLPCYNCVDIDTKCTSCAHSHQTVQSDLCVCDDGYYMDGSYYCQLCTHPCSKCTSTSTYCTDCASTFISSGSNTCVCDDGYYEETLNSPSDCQPCTSPCVKCEIESTHCITCIDINQTVDPSTYQCLCNIGWVANGNLCDQCQLPCTKCITTQDTCTECLDPNHLIINNKCVCKSGYGQSGLNSNYCSICEYPCLECSINVNTCTKCIDSTLFTFILLNNECICDLGYFLNNENNCIACIEFCLECIDQFSCEVCIDGYYYESTLCNKCSNNCKTCSNQNDFCLSCNNNYNLINNQCICGLGYYLQNDTCQKCKYPCIECSNDTTCIQCAQIDKLSMSDQQTCICQDGYYWSISQCLLCHLNCLTCQETSTKCLSCDLSLNKRLQNNQCNCILNYYLSDQNTCNSCDSEQGKVIQSCKYKNCNDQVWTYGEDCDDGNQIQGDGCSNCKIDKNYICTNTIMQKSLCYSCPQFCISCQQNSITNQNECVKCQSGYYLDQNICQICDKQCKECETNPSNCTNCRFIQSASKKCKLCEYKQGYYSDYSTNTCYNKCGDSIIADSEQCDDGNQINGDGCNNKCLMEKNFICLNDTCITPNYPIPKLSIFGSPQRYEKERKFKLEYNVPLLIVKSNFELSSELKFYIENRSGDVQLLNYPYTFIQNMTLVENSYYSYEAIITLQLNQSSQYQIFNIYFLDPSKIQSYQGYEQKIDHVKAAVEEYVYVDESTQSLTETFNSLSINLFYIILILLAVSILFGGLDIFYNLLDTIQLLSYLKYINLQFPYNLQTYFEIFGFAQLSFIQNYLNIEDFFSNYISLEELKPLPKKIQDDNYSSIYLVNVSQILVVYGTLFGLYSMAIIIPLTIKQVRFKYYEENPEKQAFTLKLKIYFLSIKIFIGEMCKKVVNELFYSGILRTFMATAYDYSFIMVLQIYTIDINSNSFLLQFSSLISLLAFILYIIICLVIIYLLGKNKLSLKQNNNIEKFGSIIEGIKIKNNYQKYFNVVLLVKKLMFMVILIFCYEDPLSQTVNLFLLSITTALYLFHHKPNEDKNEYIKQLSTEINLCLTYIFIIFLIVNDQIKKLNNKEQSYIGWICIVLITSIILIQLIIDLIQQWRMLLKKFATLRRFINKISNMFKKKAESTTPDKNVFEEIQNHEFYQSIILYK</sequence>
<dbReference type="NCBIfam" id="TIGR02232">
    <property type="entry name" value="myxo_disulf_rpt"/>
    <property type="match status" value="2"/>
</dbReference>
<dbReference type="InterPro" id="IPR006212">
    <property type="entry name" value="Furin_repeat"/>
</dbReference>
<dbReference type="SMART" id="SM00261">
    <property type="entry name" value="FU"/>
    <property type="match status" value="12"/>
</dbReference>
<dbReference type="SMART" id="SM00181">
    <property type="entry name" value="EGF"/>
    <property type="match status" value="14"/>
</dbReference>
<feature type="transmembrane region" description="Helical" evidence="4">
    <location>
        <begin position="1417"/>
        <end position="1435"/>
    </location>
</feature>
<feature type="transmembrane region" description="Helical" evidence="4">
    <location>
        <begin position="1338"/>
        <end position="1361"/>
    </location>
</feature>
<feature type="transmembrane region" description="Helical" evidence="4">
    <location>
        <begin position="1228"/>
        <end position="1253"/>
    </location>
</feature>
<keyword evidence="2" id="KW-0677">Repeat</keyword>
<feature type="domain" description="EGF-like" evidence="5">
    <location>
        <begin position="634"/>
        <end position="663"/>
    </location>
</feature>
<feature type="domain" description="EGF-like" evidence="5">
    <location>
        <begin position="365"/>
        <end position="394"/>
    </location>
</feature>
<evidence type="ECO:0000256" key="2">
    <source>
        <dbReference type="ARBA" id="ARBA00022737"/>
    </source>
</evidence>
<name>A0A8S1X4F8_9CILI</name>
<keyword evidence="7" id="KW-1185">Reference proteome</keyword>
<proteinExistence type="predicted"/>
<dbReference type="PROSITE" id="PS51257">
    <property type="entry name" value="PROKAR_LIPOPROTEIN"/>
    <property type="match status" value="1"/>
</dbReference>
<keyword evidence="4" id="KW-1133">Transmembrane helix</keyword>
<feature type="transmembrane region" description="Helical" evidence="4">
    <location>
        <begin position="1305"/>
        <end position="1326"/>
    </location>
</feature>
<gene>
    <name evidence="6" type="ORF">PPENT_87.1.T1030149</name>
</gene>
<feature type="transmembrane region" description="Helical" evidence="4">
    <location>
        <begin position="1393"/>
        <end position="1411"/>
    </location>
</feature>
<evidence type="ECO:0000259" key="5">
    <source>
        <dbReference type="SMART" id="SM00181"/>
    </source>
</evidence>
<dbReference type="EMBL" id="CAJJDO010000103">
    <property type="protein sequence ID" value="CAD8193166.1"/>
    <property type="molecule type" value="Genomic_DNA"/>
</dbReference>
<feature type="domain" description="EGF-like" evidence="5">
    <location>
        <begin position="196"/>
        <end position="225"/>
    </location>
</feature>
<keyword evidence="4" id="KW-0812">Transmembrane</keyword>
<accession>A0A8S1X4F8</accession>
<evidence type="ECO:0000256" key="1">
    <source>
        <dbReference type="ARBA" id="ARBA00022729"/>
    </source>
</evidence>
<protein>
    <recommendedName>
        <fullName evidence="5">EGF-like domain-containing protein</fullName>
    </recommendedName>
</protein>
<feature type="domain" description="EGF-like" evidence="5">
    <location>
        <begin position="537"/>
        <end position="584"/>
    </location>
</feature>
<feature type="domain" description="EGF-like" evidence="5">
    <location>
        <begin position="441"/>
        <end position="472"/>
    </location>
</feature>
<dbReference type="InterPro" id="IPR000742">
    <property type="entry name" value="EGF"/>
</dbReference>
<feature type="transmembrane region" description="Helical" evidence="4">
    <location>
        <begin position="1482"/>
        <end position="1504"/>
    </location>
</feature>
<dbReference type="InterPro" id="IPR011936">
    <property type="entry name" value="Myxo_disulph_rpt"/>
</dbReference>